<name>A0A650CDC6_SULOH</name>
<evidence type="ECO:0000313" key="3">
    <source>
        <dbReference type="Proteomes" id="UP000427373"/>
    </source>
</evidence>
<dbReference type="KEGG" id="soh:D1869_00120"/>
<keyword evidence="1" id="KW-1133">Transmembrane helix</keyword>
<accession>A0A650CDC6</accession>
<evidence type="ECO:0000256" key="1">
    <source>
        <dbReference type="SAM" id="Phobius"/>
    </source>
</evidence>
<protein>
    <submittedName>
        <fullName evidence="2">Uncharacterized protein</fullName>
    </submittedName>
</protein>
<proteinExistence type="predicted"/>
<reference evidence="2 3" key="1">
    <citation type="submission" date="2019-10" db="EMBL/GenBank/DDBJ databases">
        <title>Genome Sequences from Six Type Strain Members of the Archaeal Family Sulfolobaceae: Acidianus ambivalens, Acidianus infernus, Metallosphaera prunae, Stygiolobus azoricus, Sulfolobus metallicus, and Sulfurisphaera ohwakuensis.</title>
        <authorList>
            <person name="Counts J.A."/>
            <person name="Kelly R.M."/>
        </authorList>
    </citation>
    <scope>NUCLEOTIDE SEQUENCE [LARGE SCALE GENOMIC DNA]</scope>
    <source>
        <strain evidence="2 3">TA-1</strain>
    </source>
</reference>
<sequence length="97" mass="11389">MNKKTFLILSFILLSIVITVSAILTHIYISAIQICLTLEILNSIRIHYYFTIYYNECITWICCIISLLACMYCTLLANNVKFDEIKKLEERIFLNKL</sequence>
<keyword evidence="1" id="KW-0812">Transmembrane</keyword>
<organism evidence="2 3">
    <name type="scientific">Sulfurisphaera ohwakuensis</name>
    <dbReference type="NCBI Taxonomy" id="69656"/>
    <lineage>
        <taxon>Archaea</taxon>
        <taxon>Thermoproteota</taxon>
        <taxon>Thermoprotei</taxon>
        <taxon>Sulfolobales</taxon>
        <taxon>Sulfolobaceae</taxon>
        <taxon>Sulfurisphaera</taxon>
    </lineage>
</organism>
<dbReference type="EMBL" id="CP045484">
    <property type="protein sequence ID" value="QGR15782.1"/>
    <property type="molecule type" value="Genomic_DNA"/>
</dbReference>
<dbReference type="Proteomes" id="UP000427373">
    <property type="component" value="Chromosome"/>
</dbReference>
<feature type="transmembrane region" description="Helical" evidence="1">
    <location>
        <begin position="58"/>
        <end position="77"/>
    </location>
</feature>
<keyword evidence="1" id="KW-0472">Membrane</keyword>
<dbReference type="AlphaFoldDB" id="A0A650CDC6"/>
<keyword evidence="3" id="KW-1185">Reference proteome</keyword>
<evidence type="ECO:0000313" key="2">
    <source>
        <dbReference type="EMBL" id="QGR15782.1"/>
    </source>
</evidence>
<gene>
    <name evidence="2" type="ORF">D1869_00120</name>
</gene>
<feature type="transmembrane region" description="Helical" evidence="1">
    <location>
        <begin position="7"/>
        <end position="29"/>
    </location>
</feature>